<evidence type="ECO:0000256" key="2">
    <source>
        <dbReference type="ARBA" id="ARBA00006782"/>
    </source>
</evidence>
<keyword evidence="6" id="KW-1185">Reference proteome</keyword>
<keyword evidence="3" id="KW-0472">Membrane</keyword>
<evidence type="ECO:0000259" key="4">
    <source>
        <dbReference type="Pfam" id="PF00535"/>
    </source>
</evidence>
<dbReference type="InterPro" id="IPR029044">
    <property type="entry name" value="Nucleotide-diphossugar_trans"/>
</dbReference>
<dbReference type="InterPro" id="IPR001173">
    <property type="entry name" value="Glyco_trans_2-like"/>
</dbReference>
<dbReference type="SUPFAM" id="SSF53448">
    <property type="entry name" value="Nucleotide-diphospho-sugar transferases"/>
    <property type="match status" value="1"/>
</dbReference>
<dbReference type="EMBL" id="JAHRIO010056064">
    <property type="protein sequence ID" value="MEQ2176850.1"/>
    <property type="molecule type" value="Genomic_DNA"/>
</dbReference>
<protein>
    <recommendedName>
        <fullName evidence="4">Glycosyltransferase 2-like domain-containing protein</fullName>
    </recommendedName>
</protein>
<proteinExistence type="inferred from homology"/>
<evidence type="ECO:0000256" key="1">
    <source>
        <dbReference type="ARBA" id="ARBA00004370"/>
    </source>
</evidence>
<dbReference type="Pfam" id="PF00535">
    <property type="entry name" value="Glycos_transf_2"/>
    <property type="match status" value="1"/>
</dbReference>
<dbReference type="PANTHER" id="PTHR22913:SF4">
    <property type="entry name" value="HYALURONAN SYNTHASE 1"/>
    <property type="match status" value="1"/>
</dbReference>
<organism evidence="5 6">
    <name type="scientific">Goodea atripinnis</name>
    <dbReference type="NCBI Taxonomy" id="208336"/>
    <lineage>
        <taxon>Eukaryota</taxon>
        <taxon>Metazoa</taxon>
        <taxon>Chordata</taxon>
        <taxon>Craniata</taxon>
        <taxon>Vertebrata</taxon>
        <taxon>Euteleostomi</taxon>
        <taxon>Actinopterygii</taxon>
        <taxon>Neopterygii</taxon>
        <taxon>Teleostei</taxon>
        <taxon>Neoteleostei</taxon>
        <taxon>Acanthomorphata</taxon>
        <taxon>Ovalentaria</taxon>
        <taxon>Atherinomorphae</taxon>
        <taxon>Cyprinodontiformes</taxon>
        <taxon>Goodeidae</taxon>
        <taxon>Goodea</taxon>
    </lineage>
</organism>
<comment type="caution">
    <text evidence="5">The sequence shown here is derived from an EMBL/GenBank/DDBJ whole genome shotgun (WGS) entry which is preliminary data.</text>
</comment>
<evidence type="ECO:0000256" key="3">
    <source>
        <dbReference type="ARBA" id="ARBA00023136"/>
    </source>
</evidence>
<dbReference type="Proteomes" id="UP001476798">
    <property type="component" value="Unassembled WGS sequence"/>
</dbReference>
<sequence length="135" mass="15954">MKCRTKPCTYLKTIGLTISAYQEDPKYLRECLTSVKGLKYPPELLCIVMVIDESTDNDRYMMNMFREVFEDQDMGLYVWRNNYHSWIPPQVQDNMEMDTVSGPGQDADYVIREDPQRKEVEHLIQTKRCVCITQE</sequence>
<dbReference type="PANTHER" id="PTHR22913">
    <property type="entry name" value="HYALURONAN SYNTHASE"/>
    <property type="match status" value="1"/>
</dbReference>
<gene>
    <name evidence="5" type="ORF">GOODEAATRI_032500</name>
</gene>
<evidence type="ECO:0000313" key="5">
    <source>
        <dbReference type="EMBL" id="MEQ2176850.1"/>
    </source>
</evidence>
<reference evidence="5 6" key="1">
    <citation type="submission" date="2021-06" db="EMBL/GenBank/DDBJ databases">
        <authorList>
            <person name="Palmer J.M."/>
        </authorList>
    </citation>
    <scope>NUCLEOTIDE SEQUENCE [LARGE SCALE GENOMIC DNA]</scope>
    <source>
        <strain evidence="5 6">GA_2019</strain>
        <tissue evidence="5">Muscle</tissue>
    </source>
</reference>
<feature type="non-terminal residue" evidence="5">
    <location>
        <position position="135"/>
    </location>
</feature>
<evidence type="ECO:0000313" key="6">
    <source>
        <dbReference type="Proteomes" id="UP001476798"/>
    </source>
</evidence>
<feature type="domain" description="Glycosyltransferase 2-like" evidence="4">
    <location>
        <begin position="18"/>
        <end position="72"/>
    </location>
</feature>
<accession>A0ABV0NZV3</accession>
<comment type="similarity">
    <text evidence="2">Belongs to the NodC/HAS family.</text>
</comment>
<comment type="subcellular location">
    <subcellularLocation>
        <location evidence="1">Membrane</location>
    </subcellularLocation>
</comment>
<name>A0ABV0NZV3_9TELE</name>